<dbReference type="RefSeq" id="WP_052427032.1">
    <property type="nucleotide sequence ID" value="NZ_CP026113.1"/>
</dbReference>
<gene>
    <name evidence="1" type="ORF">C2L65_35730</name>
</gene>
<dbReference type="AlphaFoldDB" id="A0A2I8EZA5"/>
<accession>A0A2I8EZA5</accession>
<dbReference type="SUPFAM" id="SSF46785">
    <property type="entry name" value="Winged helix' DNA-binding domain"/>
    <property type="match status" value="1"/>
</dbReference>
<evidence type="ECO:0000313" key="2">
    <source>
        <dbReference type="Proteomes" id="UP000243502"/>
    </source>
</evidence>
<dbReference type="KEGG" id="pter:C2L65_35730"/>
<sequence>MPHTNVQFSVAAHILAVMAYNVGEELTSGFLAQSVNADPTFVRRTLAKLSKAGLVTSTRGRNGSCSLARSADRISLLDIYRASEAPPAFTVHKYPIALSCPVSCNIKGSMADVLESAQAGLEKSLSQQTLADLTHNIKAAESSPRADRKTRLPH</sequence>
<dbReference type="GO" id="GO:0003700">
    <property type="term" value="F:DNA-binding transcription factor activity"/>
    <property type="evidence" value="ECO:0007669"/>
    <property type="project" value="TreeGrafter"/>
</dbReference>
<evidence type="ECO:0000313" key="1">
    <source>
        <dbReference type="EMBL" id="AUT64955.1"/>
    </source>
</evidence>
<dbReference type="PROSITE" id="PS51197">
    <property type="entry name" value="HTH_RRF2_2"/>
    <property type="match status" value="1"/>
</dbReference>
<dbReference type="Pfam" id="PF02082">
    <property type="entry name" value="Rrf2"/>
    <property type="match status" value="1"/>
</dbReference>
<dbReference type="PANTHER" id="PTHR33221:SF15">
    <property type="entry name" value="HTH-TYPE TRANSCRIPTIONAL REGULATOR YWGB-RELATED"/>
    <property type="match status" value="1"/>
</dbReference>
<name>A0A2I8EZA5_9BURK</name>
<dbReference type="Proteomes" id="UP000243502">
    <property type="component" value="Chromosome 3"/>
</dbReference>
<dbReference type="OrthoDB" id="9795923at2"/>
<reference evidence="1 2" key="1">
    <citation type="submission" date="2018-01" db="EMBL/GenBank/DDBJ databases">
        <title>Species boundaries and ecological features among Paraburkholderia terrae DSMZ17804T, P. hospita DSMZ17164T and P. caribensis DSMZ13236T.</title>
        <authorList>
            <person name="Pratama A.A."/>
        </authorList>
    </citation>
    <scope>NUCLEOTIDE SEQUENCE [LARGE SCALE GENOMIC DNA]</scope>
    <source>
        <strain evidence="1 2">DSM 17804</strain>
    </source>
</reference>
<protein>
    <submittedName>
        <fullName evidence="1">Rrf2 family transcriptional regulator</fullName>
    </submittedName>
</protein>
<dbReference type="InterPro" id="IPR000944">
    <property type="entry name" value="Tscrpt_reg_Rrf2"/>
</dbReference>
<dbReference type="GO" id="GO:0005829">
    <property type="term" value="C:cytosol"/>
    <property type="evidence" value="ECO:0007669"/>
    <property type="project" value="TreeGrafter"/>
</dbReference>
<dbReference type="InterPro" id="IPR036388">
    <property type="entry name" value="WH-like_DNA-bd_sf"/>
</dbReference>
<dbReference type="EMBL" id="CP026113">
    <property type="protein sequence ID" value="AUT64955.1"/>
    <property type="molecule type" value="Genomic_DNA"/>
</dbReference>
<organism evidence="1 2">
    <name type="scientific">Paraburkholderia terrae</name>
    <dbReference type="NCBI Taxonomy" id="311230"/>
    <lineage>
        <taxon>Bacteria</taxon>
        <taxon>Pseudomonadati</taxon>
        <taxon>Pseudomonadota</taxon>
        <taxon>Betaproteobacteria</taxon>
        <taxon>Burkholderiales</taxon>
        <taxon>Burkholderiaceae</taxon>
        <taxon>Paraburkholderia</taxon>
    </lineage>
</organism>
<dbReference type="Gene3D" id="1.10.10.10">
    <property type="entry name" value="Winged helix-like DNA-binding domain superfamily/Winged helix DNA-binding domain"/>
    <property type="match status" value="1"/>
</dbReference>
<dbReference type="PANTHER" id="PTHR33221">
    <property type="entry name" value="WINGED HELIX-TURN-HELIX TRANSCRIPTIONAL REGULATOR, RRF2 FAMILY"/>
    <property type="match status" value="1"/>
</dbReference>
<dbReference type="InterPro" id="IPR036390">
    <property type="entry name" value="WH_DNA-bd_sf"/>
</dbReference>
<proteinExistence type="predicted"/>